<protein>
    <submittedName>
        <fullName evidence="2">Uncharacterized protein</fullName>
    </submittedName>
</protein>
<gene>
    <name evidence="2" type="ORF">Tci_030857</name>
</gene>
<feature type="compositionally biased region" description="Basic and acidic residues" evidence="1">
    <location>
        <begin position="47"/>
        <end position="67"/>
    </location>
</feature>
<feature type="region of interest" description="Disordered" evidence="1">
    <location>
        <begin position="1"/>
        <end position="82"/>
    </location>
</feature>
<feature type="compositionally biased region" description="Acidic residues" evidence="1">
    <location>
        <begin position="71"/>
        <end position="82"/>
    </location>
</feature>
<dbReference type="AlphaFoldDB" id="A0A6L2LCK8"/>
<comment type="caution">
    <text evidence="2">The sequence shown here is derived from an EMBL/GenBank/DDBJ whole genome shotgun (WGS) entry which is preliminary data.</text>
</comment>
<reference evidence="2" key="1">
    <citation type="journal article" date="2019" name="Sci. Rep.">
        <title>Draft genome of Tanacetum cinerariifolium, the natural source of mosquito coil.</title>
        <authorList>
            <person name="Yamashiro T."/>
            <person name="Shiraishi A."/>
            <person name="Satake H."/>
            <person name="Nakayama K."/>
        </authorList>
    </citation>
    <scope>NUCLEOTIDE SEQUENCE</scope>
</reference>
<organism evidence="2">
    <name type="scientific">Tanacetum cinerariifolium</name>
    <name type="common">Dalmatian daisy</name>
    <name type="synonym">Chrysanthemum cinerariifolium</name>
    <dbReference type="NCBI Taxonomy" id="118510"/>
    <lineage>
        <taxon>Eukaryota</taxon>
        <taxon>Viridiplantae</taxon>
        <taxon>Streptophyta</taxon>
        <taxon>Embryophyta</taxon>
        <taxon>Tracheophyta</taxon>
        <taxon>Spermatophyta</taxon>
        <taxon>Magnoliopsida</taxon>
        <taxon>eudicotyledons</taxon>
        <taxon>Gunneridae</taxon>
        <taxon>Pentapetalae</taxon>
        <taxon>asterids</taxon>
        <taxon>campanulids</taxon>
        <taxon>Asterales</taxon>
        <taxon>Asteraceae</taxon>
        <taxon>Asteroideae</taxon>
        <taxon>Anthemideae</taxon>
        <taxon>Anthemidinae</taxon>
        <taxon>Tanacetum</taxon>
    </lineage>
</organism>
<evidence type="ECO:0000313" key="2">
    <source>
        <dbReference type="EMBL" id="GEU58879.1"/>
    </source>
</evidence>
<name>A0A6L2LCK8_TANCI</name>
<dbReference type="EMBL" id="BKCJ010004075">
    <property type="protein sequence ID" value="GEU58879.1"/>
    <property type="molecule type" value="Genomic_DNA"/>
</dbReference>
<proteinExistence type="predicted"/>
<accession>A0A6L2LCK8</accession>
<sequence>MHMSTPRAYRTRTLTTSPQGKKRKQTARESSSPHKSLKITIKQQKVVKREKDDDSEDRLDPESHKGNLENVDNDDDKDADKD</sequence>
<evidence type="ECO:0000256" key="1">
    <source>
        <dbReference type="SAM" id="MobiDB-lite"/>
    </source>
</evidence>